<dbReference type="PANTHER" id="PTHR43615:SF1">
    <property type="entry name" value="PPDK_N DOMAIN-CONTAINING PROTEIN"/>
    <property type="match status" value="1"/>
</dbReference>
<dbReference type="SUPFAM" id="SSF52009">
    <property type="entry name" value="Phosphohistidine domain"/>
    <property type="match status" value="1"/>
</dbReference>
<gene>
    <name evidence="5" type="ORF">CQA63_02215</name>
</gene>
<keyword evidence="1" id="KW-0808">Transferase</keyword>
<dbReference type="RefSeq" id="WP_104700649.1">
    <property type="nucleotide sequence ID" value="NZ_FZPP01000045.1"/>
</dbReference>
<reference evidence="5 6" key="1">
    <citation type="submission" date="2018-04" db="EMBL/GenBank/DDBJ databases">
        <title>Novel Campyloabacter and Helicobacter Species and Strains.</title>
        <authorList>
            <person name="Mannion A.J."/>
            <person name="Shen Z."/>
            <person name="Fox J.G."/>
        </authorList>
    </citation>
    <scope>NUCLEOTIDE SEQUENCE [LARGE SCALE GENOMIC DNA]</scope>
    <source>
        <strain evidence="5 6">MIT 98-6070</strain>
    </source>
</reference>
<dbReference type="SUPFAM" id="SSF52540">
    <property type="entry name" value="P-loop containing nucleoside triphosphate hydrolases"/>
    <property type="match status" value="1"/>
</dbReference>
<dbReference type="InterPro" id="IPR051549">
    <property type="entry name" value="PEP_Utilizing_Enz"/>
</dbReference>
<keyword evidence="5" id="KW-0418">Kinase</keyword>
<proteinExistence type="predicted"/>
<dbReference type="NCBIfam" id="NF004508">
    <property type="entry name" value="PRK05849.1"/>
    <property type="match status" value="1"/>
</dbReference>
<dbReference type="Pfam" id="PF01326">
    <property type="entry name" value="PPDK_N"/>
    <property type="match status" value="1"/>
</dbReference>
<evidence type="ECO:0000259" key="2">
    <source>
        <dbReference type="Pfam" id="PF00391"/>
    </source>
</evidence>
<evidence type="ECO:0000313" key="6">
    <source>
        <dbReference type="Proteomes" id="UP000256599"/>
    </source>
</evidence>
<dbReference type="Proteomes" id="UP000256599">
    <property type="component" value="Unassembled WGS sequence"/>
</dbReference>
<dbReference type="NCBIfam" id="NF004041">
    <property type="entry name" value="PRK05541.1"/>
    <property type="match status" value="1"/>
</dbReference>
<feature type="domain" description="APS kinase" evidence="4">
    <location>
        <begin position="2"/>
        <end position="142"/>
    </location>
</feature>
<evidence type="ECO:0000256" key="1">
    <source>
        <dbReference type="ARBA" id="ARBA00022679"/>
    </source>
</evidence>
<dbReference type="InterPro" id="IPR002192">
    <property type="entry name" value="PPDK_AMP/ATP-bd"/>
</dbReference>
<protein>
    <submittedName>
        <fullName evidence="5">Adenylyl-sulfate kinase</fullName>
    </submittedName>
</protein>
<feature type="domain" description="PEP-utilising enzyme mobile" evidence="2">
    <location>
        <begin position="881"/>
        <end position="949"/>
    </location>
</feature>
<dbReference type="Gene3D" id="3.50.30.10">
    <property type="entry name" value="Phosphohistidine domain"/>
    <property type="match status" value="1"/>
</dbReference>
<dbReference type="SUPFAM" id="SSF56059">
    <property type="entry name" value="Glutathione synthetase ATP-binding domain-like"/>
    <property type="match status" value="1"/>
</dbReference>
<dbReference type="InterPro" id="IPR059117">
    <property type="entry name" value="APS_kinase_dom"/>
</dbReference>
<dbReference type="InterPro" id="IPR027417">
    <property type="entry name" value="P-loop_NTPase"/>
</dbReference>
<comment type="caution">
    <text evidence="5">The sequence shown here is derived from an EMBL/GenBank/DDBJ whole genome shotgun (WGS) entry which is preliminary data.</text>
</comment>
<name>A0A3D8I721_9HELI</name>
<evidence type="ECO:0000313" key="5">
    <source>
        <dbReference type="EMBL" id="RDU60796.1"/>
    </source>
</evidence>
<sequence>MIVWIMGLNGAGKSSAAHALKDLFSKKGLSSLVLDGNHLREIFEESGYDRASRIALGIRYAQLAKTLSEQSHKAIIIAANGMLKEVCQYNLTHLEDYYEIFLDVPLSVLKERDSAGIYTRFAQGLVQNVGGLDLEVDIPTHALCLPYDPTHSPKDIAKSIESYIFAKKHTLVSKSPSPILSTKAQTLLNLTPLLKGARILPIWTISKKDYYTQGIKPLLENLVSSAYTSFIVRSSSKNEDNAHTSNAGAFESVLDVSLEGLSEAIENVFYSYAKALKTYKASTQEEIQRIINNVSDDELVLIQPMLKDIICAGVAFNTHPKSNAPYYVIEYSSSSTHEVTEGSGVSQTFYVAHSFKTLRNPYLLKIVHLLKELEGLIPNTPLDVEFALSGEDIYCLQVRPLVLKVHRDYPNASTQLTLVQNKIYEILKPHPSLYGSRGMLGIMPDWNPAEIIGLHPRPLAFSLYGRLITDSIYATQRARYGYKDVSSNPLIYNLHGKPYVDVRASFNSFLPKDLSENTSEMLVEFYLDMLASNPHWHDKVEFEILYDSYYFHTPKALNKLLEYGFNNTQVDEISHALKHLTNHILEHKIYTQDIEKLSILSAKREQILGFPAPLVEKIYWLLQDCKNYGTKPFVGLARVGFMAMGFLNALIKEGILDKAQKDSFIQSLHCVTTSLTDDLHTLSKQDFLAKYGHLRPGTYDILSPRYDECFEFYFKQKPPLQSVKNTFALSLEQMRSIDKLLKAHNLCCDVLGFFDFIAMGITMREYSKFEFSKNLSSALSLIASLGAEYSLSPEDMSYCDVDTFFKAYSTSSNLERLLLESIQSGKSSYMLQQALILPPLIQNAKDVECFCINQSIPNFITQKRIQAPVVMLDSNPNVDLEDKIVCISRADPGFDWIFSHHIAGLITEFGGANSHMAIRANELGIPAVIGCGEKFALYAQSYMLEIDCANSKVVVI</sequence>
<dbReference type="GO" id="GO:0016301">
    <property type="term" value="F:kinase activity"/>
    <property type="evidence" value="ECO:0007669"/>
    <property type="project" value="UniProtKB-KW"/>
</dbReference>
<dbReference type="OrthoDB" id="3590125at2"/>
<keyword evidence="6" id="KW-1185">Reference proteome</keyword>
<feature type="domain" description="Pyruvate phosphate dikinase AMP/ATP-binding" evidence="3">
    <location>
        <begin position="226"/>
        <end position="353"/>
    </location>
</feature>
<dbReference type="InterPro" id="IPR013815">
    <property type="entry name" value="ATP_grasp_subdomain_1"/>
</dbReference>
<accession>A0A3D8I721</accession>
<evidence type="ECO:0000259" key="4">
    <source>
        <dbReference type="Pfam" id="PF01583"/>
    </source>
</evidence>
<dbReference type="Gene3D" id="3.30.1490.20">
    <property type="entry name" value="ATP-grasp fold, A domain"/>
    <property type="match status" value="1"/>
</dbReference>
<dbReference type="Gene3D" id="3.40.50.300">
    <property type="entry name" value="P-loop containing nucleotide triphosphate hydrolases"/>
    <property type="match status" value="1"/>
</dbReference>
<dbReference type="Gene3D" id="3.30.470.20">
    <property type="entry name" value="ATP-grasp fold, B domain"/>
    <property type="match status" value="1"/>
</dbReference>
<organism evidence="5 6">
    <name type="scientific">Helicobacter marmotae</name>
    <dbReference type="NCBI Taxonomy" id="152490"/>
    <lineage>
        <taxon>Bacteria</taxon>
        <taxon>Pseudomonadati</taxon>
        <taxon>Campylobacterota</taxon>
        <taxon>Epsilonproteobacteria</taxon>
        <taxon>Campylobacterales</taxon>
        <taxon>Helicobacteraceae</taxon>
        <taxon>Helicobacter</taxon>
    </lineage>
</organism>
<dbReference type="EMBL" id="NXLR01000002">
    <property type="protein sequence ID" value="RDU60796.1"/>
    <property type="molecule type" value="Genomic_DNA"/>
</dbReference>
<dbReference type="Pfam" id="PF00391">
    <property type="entry name" value="PEP-utilizers"/>
    <property type="match status" value="1"/>
</dbReference>
<dbReference type="InterPro" id="IPR036637">
    <property type="entry name" value="Phosphohistidine_dom_sf"/>
</dbReference>
<dbReference type="GO" id="GO:0005524">
    <property type="term" value="F:ATP binding"/>
    <property type="evidence" value="ECO:0007669"/>
    <property type="project" value="InterPro"/>
</dbReference>
<dbReference type="PANTHER" id="PTHR43615">
    <property type="entry name" value="PHOSPHOENOLPYRUVATE SYNTHASE-RELATED"/>
    <property type="match status" value="1"/>
</dbReference>
<dbReference type="AlphaFoldDB" id="A0A3D8I721"/>
<dbReference type="InterPro" id="IPR008279">
    <property type="entry name" value="PEP-util_enz_mobile_dom"/>
</dbReference>
<dbReference type="Pfam" id="PF01583">
    <property type="entry name" value="APS_kinase"/>
    <property type="match status" value="1"/>
</dbReference>
<evidence type="ECO:0000259" key="3">
    <source>
        <dbReference type="Pfam" id="PF01326"/>
    </source>
</evidence>